<dbReference type="GO" id="GO:0019853">
    <property type="term" value="P:L-ascorbic acid biosynthetic process"/>
    <property type="evidence" value="ECO:0007669"/>
    <property type="project" value="TreeGrafter"/>
</dbReference>
<dbReference type="AlphaFoldDB" id="A0A0F5FY87"/>
<keyword evidence="6" id="KW-1185">Reference proteome</keyword>
<feature type="binding site" evidence="3">
    <location>
        <position position="99"/>
    </location>
    <ligand>
        <name>substrate</name>
    </ligand>
</feature>
<comment type="caution">
    <text evidence="5">The sequence shown here is derived from an EMBL/GenBank/DDBJ whole genome shotgun (WGS) entry which is preliminary data.</text>
</comment>
<sequence length="292" mass="31454">MIEIATLIAERFAVGESPVWDSKTQRLLWTDIPAGTIHALDIASGERTRWSFSGPVGSFGLCRSGRLVVALTDEVVLFDPASGKRETLARIAHEKPGMRLNDGKVGPDGAFWVGGMDASNTGSPEAKLYRFGPDGTVRVIAEGLATSNGLAWDAAGARMYHSDSRGDMWIDVWDFDPQAGVAQNRRRFIADSEALGRADGGACDLDGTYWSAGPSMSRMNRFSPDGELLGFINLPVLRPTMPCFGGPDMRTVYVTSLSSGIEPEVLERYPLCGGIVSFRAPVAGVPVARFHD</sequence>
<evidence type="ECO:0000259" key="4">
    <source>
        <dbReference type="Pfam" id="PF08450"/>
    </source>
</evidence>
<dbReference type="SUPFAM" id="SSF63829">
    <property type="entry name" value="Calcium-dependent phosphotriesterase"/>
    <property type="match status" value="1"/>
</dbReference>
<dbReference type="InterPro" id="IPR013658">
    <property type="entry name" value="SGL"/>
</dbReference>
<feature type="active site" description="Proton donor/acceptor" evidence="2">
    <location>
        <position position="199"/>
    </location>
</feature>
<organism evidence="5 6">
    <name type="scientific">Devosia geojensis</name>
    <dbReference type="NCBI Taxonomy" id="443610"/>
    <lineage>
        <taxon>Bacteria</taxon>
        <taxon>Pseudomonadati</taxon>
        <taxon>Pseudomonadota</taxon>
        <taxon>Alphaproteobacteria</taxon>
        <taxon>Hyphomicrobiales</taxon>
        <taxon>Devosiaceae</taxon>
        <taxon>Devosia</taxon>
    </lineage>
</organism>
<dbReference type="Pfam" id="PF08450">
    <property type="entry name" value="SGL"/>
    <property type="match status" value="1"/>
</dbReference>
<evidence type="ECO:0000313" key="5">
    <source>
        <dbReference type="EMBL" id="KKB13515.1"/>
    </source>
</evidence>
<feature type="binding site" evidence="3">
    <location>
        <position position="148"/>
    </location>
    <ligand>
        <name>a divalent metal cation</name>
        <dbReference type="ChEBI" id="CHEBI:60240"/>
    </ligand>
</feature>
<dbReference type="InterPro" id="IPR005511">
    <property type="entry name" value="SMP-30"/>
</dbReference>
<evidence type="ECO:0000256" key="2">
    <source>
        <dbReference type="PIRSR" id="PIRSR605511-1"/>
    </source>
</evidence>
<accession>A0A0F5FY87</accession>
<evidence type="ECO:0000256" key="1">
    <source>
        <dbReference type="ARBA" id="ARBA00008853"/>
    </source>
</evidence>
<evidence type="ECO:0000313" key="6">
    <source>
        <dbReference type="Proteomes" id="UP000033632"/>
    </source>
</evidence>
<dbReference type="PATRIC" id="fig|443610.3.peg.2741"/>
<dbReference type="PRINTS" id="PR01790">
    <property type="entry name" value="SMP30FAMILY"/>
</dbReference>
<feature type="binding site" evidence="3">
    <location>
        <position position="199"/>
    </location>
    <ligand>
        <name>a divalent metal cation</name>
        <dbReference type="ChEBI" id="CHEBI:60240"/>
    </ligand>
</feature>
<dbReference type="GO" id="GO:0004341">
    <property type="term" value="F:gluconolactonase activity"/>
    <property type="evidence" value="ECO:0007669"/>
    <property type="project" value="TreeGrafter"/>
</dbReference>
<feature type="domain" description="SMP-30/Gluconolactonase/LRE-like region" evidence="4">
    <location>
        <begin position="14"/>
        <end position="257"/>
    </location>
</feature>
<keyword evidence="3" id="KW-0479">Metal-binding</keyword>
<keyword evidence="3" id="KW-0862">Zinc</keyword>
<proteinExistence type="inferred from homology"/>
<reference evidence="5 6" key="1">
    <citation type="submission" date="2015-03" db="EMBL/GenBank/DDBJ databases">
        <authorList>
            <person name="Hassan Y.I."/>
            <person name="Lepp D."/>
            <person name="Li X.-Z."/>
            <person name="Zhou T."/>
        </authorList>
    </citation>
    <scope>NUCLEOTIDE SEQUENCE [LARGE SCALE GENOMIC DNA]</scope>
    <source>
        <strain evidence="5 6">BD-c194</strain>
    </source>
</reference>
<feature type="binding site" evidence="3">
    <location>
        <position position="16"/>
    </location>
    <ligand>
        <name>a divalent metal cation</name>
        <dbReference type="ChEBI" id="CHEBI:60240"/>
    </ligand>
</feature>
<dbReference type="OrthoDB" id="2633250at2"/>
<dbReference type="EMBL" id="JZEX01000023">
    <property type="protein sequence ID" value="KKB13515.1"/>
    <property type="molecule type" value="Genomic_DNA"/>
</dbReference>
<evidence type="ECO:0000256" key="3">
    <source>
        <dbReference type="PIRSR" id="PIRSR605511-2"/>
    </source>
</evidence>
<dbReference type="RefSeq" id="WP_046106792.1">
    <property type="nucleotide sequence ID" value="NZ_JZEX01000023.1"/>
</dbReference>
<dbReference type="Gene3D" id="2.120.10.30">
    <property type="entry name" value="TolB, C-terminal domain"/>
    <property type="match status" value="1"/>
</dbReference>
<dbReference type="STRING" id="443610.VE25_01395"/>
<gene>
    <name evidence="5" type="ORF">VE25_01395</name>
</gene>
<name>A0A0F5FY87_9HYPH</name>
<protein>
    <recommendedName>
        <fullName evidence="4">SMP-30/Gluconolactonase/LRE-like region domain-containing protein</fullName>
    </recommendedName>
</protein>
<dbReference type="PANTHER" id="PTHR10907">
    <property type="entry name" value="REGUCALCIN"/>
    <property type="match status" value="1"/>
</dbReference>
<comment type="similarity">
    <text evidence="1">Belongs to the SMP-30/CGR1 family.</text>
</comment>
<comment type="cofactor">
    <cofactor evidence="3">
        <name>Zn(2+)</name>
        <dbReference type="ChEBI" id="CHEBI:29105"/>
    </cofactor>
    <text evidence="3">Binds 1 divalent metal cation per subunit.</text>
</comment>
<dbReference type="Proteomes" id="UP000033632">
    <property type="component" value="Unassembled WGS sequence"/>
</dbReference>
<feature type="binding site" evidence="3">
    <location>
        <position position="101"/>
    </location>
    <ligand>
        <name>substrate</name>
    </ligand>
</feature>
<dbReference type="PANTHER" id="PTHR10907:SF47">
    <property type="entry name" value="REGUCALCIN"/>
    <property type="match status" value="1"/>
</dbReference>
<dbReference type="InterPro" id="IPR011042">
    <property type="entry name" value="6-blade_b-propeller_TolB-like"/>
</dbReference>
<dbReference type="GO" id="GO:0005509">
    <property type="term" value="F:calcium ion binding"/>
    <property type="evidence" value="ECO:0007669"/>
    <property type="project" value="TreeGrafter"/>
</dbReference>